<reference evidence="1 2" key="1">
    <citation type="journal article" date="2020" name="ISME J.">
        <title>Comparative genomics reveals insights into cyanobacterial evolution and habitat adaptation.</title>
        <authorList>
            <person name="Chen M.Y."/>
            <person name="Teng W.K."/>
            <person name="Zhao L."/>
            <person name="Hu C.X."/>
            <person name="Zhou Y.K."/>
            <person name="Han B.P."/>
            <person name="Song L.R."/>
            <person name="Shu W.S."/>
        </authorList>
    </citation>
    <scope>NUCLEOTIDE SEQUENCE [LARGE SCALE GENOMIC DNA]</scope>
    <source>
        <strain evidence="1 2">FACHB-196</strain>
    </source>
</reference>
<dbReference type="RefSeq" id="WP_190714197.1">
    <property type="nucleotide sequence ID" value="NZ_JACJST010000008.1"/>
</dbReference>
<evidence type="ECO:0000313" key="1">
    <source>
        <dbReference type="EMBL" id="MBD2568350.1"/>
    </source>
</evidence>
<gene>
    <name evidence="1" type="ORF">H6G59_10630</name>
</gene>
<organism evidence="1 2">
    <name type="scientific">Anabaena lutea FACHB-196</name>
    <dbReference type="NCBI Taxonomy" id="2692881"/>
    <lineage>
        <taxon>Bacteria</taxon>
        <taxon>Bacillati</taxon>
        <taxon>Cyanobacteriota</taxon>
        <taxon>Cyanophyceae</taxon>
        <taxon>Nostocales</taxon>
        <taxon>Nostocaceae</taxon>
        <taxon>Anabaena</taxon>
    </lineage>
</organism>
<sequence length="93" mass="10603">MRSCYNCIYILCRPTPEGIDSKDTCTNPGGEGYEKSDFDPYEDDANCDQFRWDEDPEVFADDHTCDKSIEIDSEHLACSQCGAISHIFFDWSS</sequence>
<comment type="caution">
    <text evidence="1">The sequence shown here is derived from an EMBL/GenBank/DDBJ whole genome shotgun (WGS) entry which is preliminary data.</text>
</comment>
<proteinExistence type="predicted"/>
<dbReference type="EMBL" id="JACJST010000008">
    <property type="protein sequence ID" value="MBD2568350.1"/>
    <property type="molecule type" value="Genomic_DNA"/>
</dbReference>
<dbReference type="Proteomes" id="UP000640531">
    <property type="component" value="Unassembled WGS sequence"/>
</dbReference>
<accession>A0ABR8FET8</accession>
<keyword evidence="2" id="KW-1185">Reference proteome</keyword>
<name>A0ABR8FET8_9NOST</name>
<evidence type="ECO:0000313" key="2">
    <source>
        <dbReference type="Proteomes" id="UP000640531"/>
    </source>
</evidence>
<protein>
    <submittedName>
        <fullName evidence="1">Uncharacterized protein</fullName>
    </submittedName>
</protein>